<gene>
    <name evidence="1" type="ORF">T07_12295</name>
    <name evidence="2" type="ORF">T07_3712</name>
</gene>
<protein>
    <submittedName>
        <fullName evidence="1">Uncharacterized protein</fullName>
    </submittedName>
</protein>
<evidence type="ECO:0000313" key="2">
    <source>
        <dbReference type="EMBL" id="KRX28335.1"/>
    </source>
</evidence>
<dbReference type="EMBL" id="JYDL01000053">
    <property type="protein sequence ID" value="KRX19946.1"/>
    <property type="molecule type" value="Genomic_DNA"/>
</dbReference>
<organism evidence="1 3">
    <name type="scientific">Trichinella nelsoni</name>
    <dbReference type="NCBI Taxonomy" id="6336"/>
    <lineage>
        <taxon>Eukaryota</taxon>
        <taxon>Metazoa</taxon>
        <taxon>Ecdysozoa</taxon>
        <taxon>Nematoda</taxon>
        <taxon>Enoplea</taxon>
        <taxon>Dorylaimia</taxon>
        <taxon>Trichinellida</taxon>
        <taxon>Trichinellidae</taxon>
        <taxon>Trichinella</taxon>
    </lineage>
</organism>
<name>A0A0V0S0G0_9BILA</name>
<keyword evidence="3" id="KW-1185">Reference proteome</keyword>
<dbReference type="OrthoDB" id="5911990at2759"/>
<dbReference type="AlphaFoldDB" id="A0A0V0S0G0"/>
<dbReference type="Proteomes" id="UP000054630">
    <property type="component" value="Unassembled WGS sequence"/>
</dbReference>
<accession>A0A0V0S0G0</accession>
<dbReference type="EMBL" id="JYDL01000001">
    <property type="protein sequence ID" value="KRX28335.1"/>
    <property type="molecule type" value="Genomic_DNA"/>
</dbReference>
<evidence type="ECO:0000313" key="1">
    <source>
        <dbReference type="EMBL" id="KRX19946.1"/>
    </source>
</evidence>
<proteinExistence type="predicted"/>
<sequence length="84" mass="9886">MRYREESGGQEHSYLSLCRFLSSISCFQSQLTDFPMYRLAEVEAAALYPRIQEVTPNCRYQGCFKITDNGIWIKVDLQNCRFVY</sequence>
<evidence type="ECO:0000313" key="3">
    <source>
        <dbReference type="Proteomes" id="UP000054630"/>
    </source>
</evidence>
<reference evidence="1 3" key="1">
    <citation type="submission" date="2015-01" db="EMBL/GenBank/DDBJ databases">
        <title>Evolution of Trichinella species and genotypes.</title>
        <authorList>
            <person name="Korhonen P.K."/>
            <person name="Edoardo P."/>
            <person name="Giuseppe L.R."/>
            <person name="Gasser R.B."/>
        </authorList>
    </citation>
    <scope>NUCLEOTIDE SEQUENCE [LARGE SCALE GENOMIC DNA]</scope>
    <source>
        <strain evidence="1">ISS37</strain>
    </source>
</reference>
<comment type="caution">
    <text evidence="1">The sequence shown here is derived from an EMBL/GenBank/DDBJ whole genome shotgun (WGS) entry which is preliminary data.</text>
</comment>